<dbReference type="EMBL" id="RCHC01000006">
    <property type="protein sequence ID" value="RLL22410.1"/>
    <property type="molecule type" value="Genomic_DNA"/>
</dbReference>
<protein>
    <recommendedName>
        <fullName evidence="3">Transposase</fullName>
    </recommendedName>
</protein>
<comment type="caution">
    <text evidence="1">The sequence shown here is derived from an EMBL/GenBank/DDBJ whole genome shotgun (WGS) entry which is preliminary data.</text>
</comment>
<gene>
    <name evidence="1" type="ORF">D9K81_06565</name>
</gene>
<keyword evidence="2" id="KW-1185">Reference proteome</keyword>
<sequence>TCGLLRSNLALAMFIFLVYVEHNSEQNPASTCLPKKIDTLILKKQTNKPAFEILCNNVAKL</sequence>
<name>A0ABX9TWE9_9GAMM</name>
<evidence type="ECO:0000313" key="1">
    <source>
        <dbReference type="EMBL" id="RLL22410.1"/>
    </source>
</evidence>
<reference evidence="1 2" key="1">
    <citation type="submission" date="2018-09" db="EMBL/GenBank/DDBJ databases">
        <title>The draft genome of Acinetobacter sp. strains.</title>
        <authorList>
            <person name="Qin J."/>
            <person name="Feng Y."/>
            <person name="Zong Z."/>
        </authorList>
    </citation>
    <scope>NUCLEOTIDE SEQUENCE [LARGE SCALE GENOMIC DNA]</scope>
    <source>
        <strain evidence="1 2">WCHAc060005</strain>
    </source>
</reference>
<dbReference type="RefSeq" id="WP_207667513.1">
    <property type="nucleotide sequence ID" value="NZ_RCHC01000006.1"/>
</dbReference>
<evidence type="ECO:0008006" key="3">
    <source>
        <dbReference type="Google" id="ProtNLM"/>
    </source>
</evidence>
<accession>A0ABX9TWE9</accession>
<dbReference type="Proteomes" id="UP000280271">
    <property type="component" value="Unassembled WGS sequence"/>
</dbReference>
<proteinExistence type="predicted"/>
<organism evidence="1 2">
    <name type="scientific">Acinetobacter chengduensis</name>
    <dbReference type="NCBI Taxonomy" id="2420890"/>
    <lineage>
        <taxon>Bacteria</taxon>
        <taxon>Pseudomonadati</taxon>
        <taxon>Pseudomonadota</taxon>
        <taxon>Gammaproteobacteria</taxon>
        <taxon>Moraxellales</taxon>
        <taxon>Moraxellaceae</taxon>
        <taxon>Acinetobacter</taxon>
    </lineage>
</organism>
<evidence type="ECO:0000313" key="2">
    <source>
        <dbReference type="Proteomes" id="UP000280271"/>
    </source>
</evidence>
<feature type="non-terminal residue" evidence="1">
    <location>
        <position position="1"/>
    </location>
</feature>